<feature type="transmembrane region" description="Helical" evidence="6">
    <location>
        <begin position="331"/>
        <end position="351"/>
    </location>
</feature>
<evidence type="ECO:0000256" key="3">
    <source>
        <dbReference type="ARBA" id="ARBA00022692"/>
    </source>
</evidence>
<dbReference type="OMA" id="WIYMGEI"/>
<dbReference type="EMBL" id="PDCK01000042">
    <property type="protein sequence ID" value="PRQ40247.1"/>
    <property type="molecule type" value="Genomic_DNA"/>
</dbReference>
<feature type="transmembrane region" description="Helical" evidence="6">
    <location>
        <begin position="404"/>
        <end position="428"/>
    </location>
</feature>
<keyword evidence="4 6" id="KW-1133">Transmembrane helix</keyword>
<evidence type="ECO:0000256" key="6">
    <source>
        <dbReference type="RuleBase" id="RU004914"/>
    </source>
</evidence>
<dbReference type="Proteomes" id="UP000238479">
    <property type="component" value="Chromosome 4"/>
</dbReference>
<evidence type="ECO:0000256" key="2">
    <source>
        <dbReference type="ARBA" id="ARBA00010199"/>
    </source>
</evidence>
<dbReference type="InterPro" id="IPR045069">
    <property type="entry name" value="MATE_euk"/>
</dbReference>
<feature type="transmembrane region" description="Helical" evidence="6">
    <location>
        <begin position="208"/>
        <end position="230"/>
    </location>
</feature>
<evidence type="ECO:0000256" key="1">
    <source>
        <dbReference type="ARBA" id="ARBA00004141"/>
    </source>
</evidence>
<feature type="transmembrane region" description="Helical" evidence="6">
    <location>
        <begin position="371"/>
        <end position="392"/>
    </location>
</feature>
<comment type="similarity">
    <text evidence="2 6">Belongs to the multi antimicrobial extrusion (MATE) (TC 2.A.66.1) family.</text>
</comment>
<accession>A0A2P6R1D5</accession>
<dbReference type="CDD" id="cd13132">
    <property type="entry name" value="MATE_eukaryotic"/>
    <property type="match status" value="1"/>
</dbReference>
<evidence type="ECO:0000313" key="7">
    <source>
        <dbReference type="EMBL" id="PRQ40247.1"/>
    </source>
</evidence>
<feature type="transmembrane region" description="Helical" evidence="6">
    <location>
        <begin position="182"/>
        <end position="202"/>
    </location>
</feature>
<dbReference type="GO" id="GO:1990961">
    <property type="term" value="P:xenobiotic detoxification by transmembrane export across the plasma membrane"/>
    <property type="evidence" value="ECO:0007669"/>
    <property type="project" value="InterPro"/>
</dbReference>
<keyword evidence="5 6" id="KW-0472">Membrane</keyword>
<dbReference type="InterPro" id="IPR002528">
    <property type="entry name" value="MATE_fam"/>
</dbReference>
<sequence>MEKGWLLKETEEKNREEGGYQRCGGFAGEMKRLGYIAGPMVAVNLSQYFLQIISIMMVGHLGQLSLSSTAIAISFCAVSGFSLIFGMACALETLSGQAYGAQQYRQLGLHISTAIFSLMLVCLPLSLVWIYMEKILMLLGQDPLISHEAGKFARMLLPALYAYAALQPLCKYLQTQSLIVPLLLSSCASVCFHVLVCWVLVFKSGLGNLGAALAIGMSYWLNVVLLVLYVKYSSACAHTRFQISFEVFQGIGEFLRFAIPSAVMICLEWWSFELLTLMAGFLPNPELETSVLSVCLSTISSLYTIPEALGAAVSTRVSNELGAGNPQAARLAVVASMFLTVSESVIISSTVFASRSVFGSIFSNEKEVVDYVTSIAPLVCLSVITDSLHAVLSGIARGSGWQDLAMYVNLGAYYLVGIPVAATLGFWFDFRGRGLWIGILVGSFLQAALYSIITSCTNWEEKAKKARERIFEETALVR</sequence>
<protein>
    <recommendedName>
        <fullName evidence="6">Protein DETOXIFICATION</fullName>
    </recommendedName>
    <alternativeName>
        <fullName evidence="6">Multidrug and toxic compound extrusion protein</fullName>
    </alternativeName>
</protein>
<name>A0A2P6R1D5_ROSCH</name>
<dbReference type="NCBIfam" id="TIGR00797">
    <property type="entry name" value="matE"/>
    <property type="match status" value="1"/>
</dbReference>
<evidence type="ECO:0000313" key="8">
    <source>
        <dbReference type="Proteomes" id="UP000238479"/>
    </source>
</evidence>
<proteinExistence type="inferred from homology"/>
<dbReference type="PANTHER" id="PTHR11206">
    <property type="entry name" value="MULTIDRUG RESISTANCE PROTEIN"/>
    <property type="match status" value="1"/>
</dbReference>
<organism evidence="7 8">
    <name type="scientific">Rosa chinensis</name>
    <name type="common">China rose</name>
    <dbReference type="NCBI Taxonomy" id="74649"/>
    <lineage>
        <taxon>Eukaryota</taxon>
        <taxon>Viridiplantae</taxon>
        <taxon>Streptophyta</taxon>
        <taxon>Embryophyta</taxon>
        <taxon>Tracheophyta</taxon>
        <taxon>Spermatophyta</taxon>
        <taxon>Magnoliopsida</taxon>
        <taxon>eudicotyledons</taxon>
        <taxon>Gunneridae</taxon>
        <taxon>Pentapetalae</taxon>
        <taxon>rosids</taxon>
        <taxon>fabids</taxon>
        <taxon>Rosales</taxon>
        <taxon>Rosaceae</taxon>
        <taxon>Rosoideae</taxon>
        <taxon>Rosoideae incertae sedis</taxon>
        <taxon>Rosa</taxon>
    </lineage>
</organism>
<keyword evidence="8" id="KW-1185">Reference proteome</keyword>
<feature type="transmembrane region" description="Helical" evidence="6">
    <location>
        <begin position="70"/>
        <end position="95"/>
    </location>
</feature>
<feature type="transmembrane region" description="Helical" evidence="6">
    <location>
        <begin position="107"/>
        <end position="132"/>
    </location>
</feature>
<reference evidence="7 8" key="1">
    <citation type="journal article" date="2018" name="Nat. Genet.">
        <title>The Rosa genome provides new insights in the design of modern roses.</title>
        <authorList>
            <person name="Bendahmane M."/>
        </authorList>
    </citation>
    <scope>NUCLEOTIDE SEQUENCE [LARGE SCALE GENOMIC DNA]</scope>
    <source>
        <strain evidence="8">cv. Old Blush</strain>
    </source>
</reference>
<keyword evidence="3 6" id="KW-0812">Transmembrane</keyword>
<evidence type="ECO:0000256" key="4">
    <source>
        <dbReference type="ARBA" id="ARBA00022989"/>
    </source>
</evidence>
<comment type="subcellular location">
    <subcellularLocation>
        <location evidence="1">Membrane</location>
        <topology evidence="1">Multi-pass membrane protein</topology>
    </subcellularLocation>
</comment>
<dbReference type="Pfam" id="PF01554">
    <property type="entry name" value="MatE"/>
    <property type="match status" value="2"/>
</dbReference>
<comment type="caution">
    <text evidence="7">The sequence shown here is derived from an EMBL/GenBank/DDBJ whole genome shotgun (WGS) entry which is preliminary data.</text>
</comment>
<feature type="transmembrane region" description="Helical" evidence="6">
    <location>
        <begin position="434"/>
        <end position="459"/>
    </location>
</feature>
<dbReference type="GO" id="GO:0016020">
    <property type="term" value="C:membrane"/>
    <property type="evidence" value="ECO:0007669"/>
    <property type="project" value="UniProtKB-SubCell"/>
</dbReference>
<evidence type="ECO:0000256" key="5">
    <source>
        <dbReference type="ARBA" id="ARBA00023136"/>
    </source>
</evidence>
<dbReference type="GO" id="GO:0042910">
    <property type="term" value="F:xenobiotic transmembrane transporter activity"/>
    <property type="evidence" value="ECO:0007669"/>
    <property type="project" value="InterPro"/>
</dbReference>
<dbReference type="GO" id="GO:0015297">
    <property type="term" value="F:antiporter activity"/>
    <property type="evidence" value="ECO:0007669"/>
    <property type="project" value="InterPro"/>
</dbReference>
<dbReference type="AlphaFoldDB" id="A0A2P6R1D5"/>
<dbReference type="Gramene" id="PRQ40247">
    <property type="protein sequence ID" value="PRQ40247"/>
    <property type="gene ID" value="RchiOBHm_Chr4g0434001"/>
</dbReference>
<feature type="transmembrane region" description="Helical" evidence="6">
    <location>
        <begin position="152"/>
        <end position="170"/>
    </location>
</feature>
<gene>
    <name evidence="7" type="ORF">RchiOBHm_Chr4g0434001</name>
</gene>
<feature type="transmembrane region" description="Helical" evidence="6">
    <location>
        <begin position="35"/>
        <end position="58"/>
    </location>
</feature>
<dbReference type="OrthoDB" id="2126698at2759"/>